<feature type="transmembrane region" description="Helical" evidence="8">
    <location>
        <begin position="16"/>
        <end position="34"/>
    </location>
</feature>
<dbReference type="GO" id="GO:0016413">
    <property type="term" value="F:O-acetyltransferase activity"/>
    <property type="evidence" value="ECO:0007669"/>
    <property type="project" value="InterPro"/>
</dbReference>
<feature type="region of interest" description="Disordered" evidence="7">
    <location>
        <begin position="44"/>
        <end position="71"/>
    </location>
</feature>
<proteinExistence type="inferred from homology"/>
<evidence type="ECO:0000256" key="3">
    <source>
        <dbReference type="ARBA" id="ARBA00022692"/>
    </source>
</evidence>
<evidence type="ECO:0000256" key="4">
    <source>
        <dbReference type="ARBA" id="ARBA00022968"/>
    </source>
</evidence>
<evidence type="ECO:0000256" key="5">
    <source>
        <dbReference type="ARBA" id="ARBA00022989"/>
    </source>
</evidence>
<evidence type="ECO:0000256" key="2">
    <source>
        <dbReference type="ARBA" id="ARBA00007727"/>
    </source>
</evidence>
<feature type="compositionally biased region" description="Acidic residues" evidence="7">
    <location>
        <begin position="58"/>
        <end position="68"/>
    </location>
</feature>
<evidence type="ECO:0000256" key="6">
    <source>
        <dbReference type="ARBA" id="ARBA00023136"/>
    </source>
</evidence>
<feature type="domain" description="Trichome birefringence-like C-terminal" evidence="9">
    <location>
        <begin position="128"/>
        <end position="419"/>
    </location>
</feature>
<evidence type="ECO:0000259" key="9">
    <source>
        <dbReference type="Pfam" id="PF13839"/>
    </source>
</evidence>
<dbReference type="Proteomes" id="UP000594263">
    <property type="component" value="Unplaced"/>
</dbReference>
<dbReference type="Pfam" id="PF13839">
    <property type="entry name" value="PC-Esterase"/>
    <property type="match status" value="1"/>
</dbReference>
<dbReference type="Pfam" id="PF14416">
    <property type="entry name" value="PMR5N"/>
    <property type="match status" value="1"/>
</dbReference>
<evidence type="ECO:0000256" key="8">
    <source>
        <dbReference type="SAM" id="Phobius"/>
    </source>
</evidence>
<dbReference type="EnsemblPlants" id="Kaladp0084s0083.1.v1.1">
    <property type="protein sequence ID" value="Kaladp0084s0083.1.v1.1"/>
    <property type="gene ID" value="Kaladp0084s0083.v1.1"/>
</dbReference>
<protein>
    <recommendedName>
        <fullName evidence="13">Trichome birefringence-like N-terminal domain-containing protein</fullName>
    </recommendedName>
</protein>
<dbReference type="InterPro" id="IPR025846">
    <property type="entry name" value="TBL_N"/>
</dbReference>
<comment type="similarity">
    <text evidence="2">Belongs to the PC-esterase family. TBL subfamily.</text>
</comment>
<dbReference type="GO" id="GO:0016020">
    <property type="term" value="C:membrane"/>
    <property type="evidence" value="ECO:0007669"/>
    <property type="project" value="UniProtKB-SubCell"/>
</dbReference>
<evidence type="ECO:0000256" key="7">
    <source>
        <dbReference type="SAM" id="MobiDB-lite"/>
    </source>
</evidence>
<dbReference type="PANTHER" id="PTHR32285:SF219">
    <property type="entry name" value="PROTEIN TRICHOME BIREFRINGENCE-LIKE 24"/>
    <property type="match status" value="1"/>
</dbReference>
<name>A0A7N1A2W5_KALFE</name>
<evidence type="ECO:0000259" key="10">
    <source>
        <dbReference type="Pfam" id="PF14416"/>
    </source>
</evidence>
<evidence type="ECO:0000256" key="1">
    <source>
        <dbReference type="ARBA" id="ARBA00004167"/>
    </source>
</evidence>
<reference evidence="11" key="1">
    <citation type="submission" date="2021-01" db="UniProtKB">
        <authorList>
            <consortium name="EnsemblPlants"/>
        </authorList>
    </citation>
    <scope>IDENTIFICATION</scope>
</reference>
<keyword evidence="12" id="KW-1185">Reference proteome</keyword>
<dbReference type="InterPro" id="IPR026057">
    <property type="entry name" value="TBL_C"/>
</dbReference>
<dbReference type="AlphaFoldDB" id="A0A7N1A2W5"/>
<evidence type="ECO:0000313" key="11">
    <source>
        <dbReference type="EnsemblPlants" id="Kaladp0084s0083.1.v1.1"/>
    </source>
</evidence>
<dbReference type="GO" id="GO:0005794">
    <property type="term" value="C:Golgi apparatus"/>
    <property type="evidence" value="ECO:0007669"/>
    <property type="project" value="TreeGrafter"/>
</dbReference>
<keyword evidence="5 8" id="KW-1133">Transmembrane helix</keyword>
<keyword evidence="6 8" id="KW-0472">Membrane</keyword>
<dbReference type="InterPro" id="IPR029962">
    <property type="entry name" value="TBL"/>
</dbReference>
<feature type="domain" description="Trichome birefringence-like N-terminal" evidence="10">
    <location>
        <begin position="75"/>
        <end position="127"/>
    </location>
</feature>
<sequence>MVKETKSWSSRQKKHLLLKIVVPILLLGIAYRLFIVSDPVQPSPATPLTDDIPPTESDPSDFNDEDEGPPLPDDKCDLFSGEWVPNPSGPDYTNDTCPFIETHQNCMTNGRPDSAYLYWRWTPHDCELPKFNPVKFLKLMRNKSWALIGDSITRNHIQSLLCMLSKVDKVVEVYHDEEYRSRRWSVPSYNFTISVVWSPFLVQAAIFEDMNGVSTSEVELHLDKLDKKWVHMYQNLDYMTISSGKWFLKTSIIYENDKIVGCHNCPGKNLTEYGFDFAYRKALRTVLKFIATSNHKGMIFFRTSTPDHFENGEWFSGGTCQRKEPVKEGEIEFKELNQILRKVELSEFRKVKSIASQNGVNLKLLDVAPLSLLRPDGHPGPYRHFYPFAQDKNATVQNDCLHWCLPGPIDSWNDVLMEMVTNG</sequence>
<dbReference type="OMA" id="FTGKWIK"/>
<accession>A0A7N1A2W5</accession>
<evidence type="ECO:0000313" key="12">
    <source>
        <dbReference type="Proteomes" id="UP000594263"/>
    </source>
</evidence>
<organism evidence="11 12">
    <name type="scientific">Kalanchoe fedtschenkoi</name>
    <name type="common">Lavender scallops</name>
    <name type="synonym">South American air plant</name>
    <dbReference type="NCBI Taxonomy" id="63787"/>
    <lineage>
        <taxon>Eukaryota</taxon>
        <taxon>Viridiplantae</taxon>
        <taxon>Streptophyta</taxon>
        <taxon>Embryophyta</taxon>
        <taxon>Tracheophyta</taxon>
        <taxon>Spermatophyta</taxon>
        <taxon>Magnoliopsida</taxon>
        <taxon>eudicotyledons</taxon>
        <taxon>Gunneridae</taxon>
        <taxon>Pentapetalae</taxon>
        <taxon>Saxifragales</taxon>
        <taxon>Crassulaceae</taxon>
        <taxon>Kalanchoe</taxon>
    </lineage>
</organism>
<keyword evidence="3 8" id="KW-0812">Transmembrane</keyword>
<keyword evidence="4" id="KW-0735">Signal-anchor</keyword>
<evidence type="ECO:0008006" key="13">
    <source>
        <dbReference type="Google" id="ProtNLM"/>
    </source>
</evidence>
<dbReference type="PANTHER" id="PTHR32285">
    <property type="entry name" value="PROTEIN TRICHOME BIREFRINGENCE-LIKE 9-RELATED"/>
    <property type="match status" value="1"/>
</dbReference>
<comment type="subcellular location">
    <subcellularLocation>
        <location evidence="1">Membrane</location>
        <topology evidence="1">Single-pass membrane protein</topology>
    </subcellularLocation>
</comment>
<dbReference type="Gramene" id="Kaladp0084s0083.1.v1.1">
    <property type="protein sequence ID" value="Kaladp0084s0083.1.v1.1"/>
    <property type="gene ID" value="Kaladp0084s0083.v1.1"/>
</dbReference>